<organism evidence="3 4">
    <name type="scientific">Mytilus galloprovincialis</name>
    <name type="common">Mediterranean mussel</name>
    <dbReference type="NCBI Taxonomy" id="29158"/>
    <lineage>
        <taxon>Eukaryota</taxon>
        <taxon>Metazoa</taxon>
        <taxon>Spiralia</taxon>
        <taxon>Lophotrochozoa</taxon>
        <taxon>Mollusca</taxon>
        <taxon>Bivalvia</taxon>
        <taxon>Autobranchia</taxon>
        <taxon>Pteriomorphia</taxon>
        <taxon>Mytilida</taxon>
        <taxon>Mytiloidea</taxon>
        <taxon>Mytilidae</taxon>
        <taxon>Mytilinae</taxon>
        <taxon>Mytilus</taxon>
    </lineage>
</organism>
<dbReference type="EMBL" id="UYJE01007054">
    <property type="protein sequence ID" value="VDI51433.1"/>
    <property type="molecule type" value="Genomic_DNA"/>
</dbReference>
<dbReference type="AlphaFoldDB" id="A0A8B6FM43"/>
<feature type="coiled-coil region" evidence="1">
    <location>
        <begin position="129"/>
        <end position="241"/>
    </location>
</feature>
<accession>A0A8B6FM43</accession>
<keyword evidence="4" id="KW-1185">Reference proteome</keyword>
<keyword evidence="1" id="KW-0175">Coiled coil</keyword>
<keyword evidence="2" id="KW-1133">Transmembrane helix</keyword>
<evidence type="ECO:0000313" key="4">
    <source>
        <dbReference type="Proteomes" id="UP000596742"/>
    </source>
</evidence>
<protein>
    <submittedName>
        <fullName evidence="3">Uncharacterized protein</fullName>
    </submittedName>
</protein>
<evidence type="ECO:0000313" key="3">
    <source>
        <dbReference type="EMBL" id="VDI51433.1"/>
    </source>
</evidence>
<dbReference type="OrthoDB" id="6216098at2759"/>
<evidence type="ECO:0000256" key="2">
    <source>
        <dbReference type="SAM" id="Phobius"/>
    </source>
</evidence>
<dbReference type="Proteomes" id="UP000596742">
    <property type="component" value="Unassembled WGS sequence"/>
</dbReference>
<comment type="caution">
    <text evidence="3">The sequence shown here is derived from an EMBL/GenBank/DDBJ whole genome shotgun (WGS) entry which is preliminary data.</text>
</comment>
<feature type="transmembrane region" description="Helical" evidence="2">
    <location>
        <begin position="6"/>
        <end position="30"/>
    </location>
</feature>
<evidence type="ECO:0000256" key="1">
    <source>
        <dbReference type="SAM" id="Coils"/>
    </source>
</evidence>
<keyword evidence="2" id="KW-0812">Transmembrane</keyword>
<feature type="coiled-coil region" evidence="1">
    <location>
        <begin position="53"/>
        <end position="101"/>
    </location>
</feature>
<sequence>MGLVWSFLQLVYTIVANATVLSCIGVLTAITYKRYFNKKEQEEMFSELIRTEKKKSDEYIEKAKKELNDLKTNLGDEIKKIDDLKRQEKGKTAELKIIQEKLTENVSEKLMALYEKEEKALIKWISEEQKKLEICIQKDKETLAELKRNQNDEFESKQKEMMPELKKNQEKTFADLTEKQKNTLDELKRECRQTLDDQTETEKNKYTEWIEEQKNILAGFQKTQQDELKRQNEALGELTRNKDEWNEFSEKEKNKHNGWIEGEKKTLNDWKKVQEKYIADLKTNIRDELKRQLQDDLTRQEEDKEAELERIRVKRKQLDTLTDST</sequence>
<keyword evidence="2" id="KW-0472">Membrane</keyword>
<proteinExistence type="predicted"/>
<reference evidence="3" key="1">
    <citation type="submission" date="2018-11" db="EMBL/GenBank/DDBJ databases">
        <authorList>
            <person name="Alioto T."/>
            <person name="Alioto T."/>
        </authorList>
    </citation>
    <scope>NUCLEOTIDE SEQUENCE</scope>
</reference>
<gene>
    <name evidence="3" type="ORF">MGAL_10B051718</name>
</gene>
<name>A0A8B6FM43_MYTGA</name>